<proteinExistence type="predicted"/>
<keyword evidence="2" id="KW-1185">Reference proteome</keyword>
<gene>
    <name evidence="1" type="ORF">HDA39_004996</name>
</gene>
<evidence type="ECO:0000313" key="2">
    <source>
        <dbReference type="Proteomes" id="UP000549971"/>
    </source>
</evidence>
<sequence>MPCPVDYTRPLLLGYVLKHLLMTDGELADIKDQLETFARTEGFAMGTVYVEENDTSPAAFEALIDAVNRYEVTAVVIPSRLHFAALAVTHNVKDTFERTTGARVVVASPSL</sequence>
<comment type="caution">
    <text evidence="1">The sequence shown here is derived from an EMBL/GenBank/DDBJ whole genome shotgun (WGS) entry which is preliminary data.</text>
</comment>
<dbReference type="AlphaFoldDB" id="A0A7W9MWG3"/>
<organism evidence="1 2">
    <name type="scientific">Kribbella italica</name>
    <dbReference type="NCBI Taxonomy" id="1540520"/>
    <lineage>
        <taxon>Bacteria</taxon>
        <taxon>Bacillati</taxon>
        <taxon>Actinomycetota</taxon>
        <taxon>Actinomycetes</taxon>
        <taxon>Propionibacteriales</taxon>
        <taxon>Kribbellaceae</taxon>
        <taxon>Kribbella</taxon>
    </lineage>
</organism>
<dbReference type="EMBL" id="JACHMY010000001">
    <property type="protein sequence ID" value="MBB5838262.1"/>
    <property type="molecule type" value="Genomic_DNA"/>
</dbReference>
<name>A0A7W9MWG3_9ACTN</name>
<reference evidence="1 2" key="1">
    <citation type="submission" date="2020-08" db="EMBL/GenBank/DDBJ databases">
        <title>Sequencing the genomes of 1000 actinobacteria strains.</title>
        <authorList>
            <person name="Klenk H.-P."/>
        </authorList>
    </citation>
    <scope>NUCLEOTIDE SEQUENCE [LARGE SCALE GENOMIC DNA]</scope>
    <source>
        <strain evidence="1 2">DSM 28967</strain>
    </source>
</reference>
<dbReference type="RefSeq" id="WP_337925880.1">
    <property type="nucleotide sequence ID" value="NZ_JACHMY010000001.1"/>
</dbReference>
<protein>
    <submittedName>
        <fullName evidence="1">Uncharacterized protein</fullName>
    </submittedName>
</protein>
<dbReference type="Proteomes" id="UP000549971">
    <property type="component" value="Unassembled WGS sequence"/>
</dbReference>
<evidence type="ECO:0000313" key="1">
    <source>
        <dbReference type="EMBL" id="MBB5838262.1"/>
    </source>
</evidence>
<accession>A0A7W9MWG3</accession>